<dbReference type="PANTHER" id="PTHR11063:SF8">
    <property type="entry name" value="DELTA-1-PYRROLINE-5-CARBOXYLATE SYNTHASE"/>
    <property type="match status" value="1"/>
</dbReference>
<dbReference type="UniPathway" id="UPA00098">
    <property type="reaction ID" value="UER00360"/>
</dbReference>
<comment type="catalytic activity">
    <reaction evidence="7">
        <text>L-glutamate 5-semialdehyde + phosphate + NADP(+) = L-glutamyl 5-phosphate + NADPH + H(+)</text>
        <dbReference type="Rhea" id="RHEA:19541"/>
        <dbReference type="ChEBI" id="CHEBI:15378"/>
        <dbReference type="ChEBI" id="CHEBI:43474"/>
        <dbReference type="ChEBI" id="CHEBI:57783"/>
        <dbReference type="ChEBI" id="CHEBI:58066"/>
        <dbReference type="ChEBI" id="CHEBI:58274"/>
        <dbReference type="ChEBI" id="CHEBI:58349"/>
        <dbReference type="EC" id="1.2.1.41"/>
    </reaction>
</comment>
<evidence type="ECO:0000256" key="6">
    <source>
        <dbReference type="ARBA" id="ARBA00023002"/>
    </source>
</evidence>
<sequence length="309" mass="33658">MIVEQVTEPLGVIAMIYEARPNVTADAAALALKSANSCILRGGKEALHTNRILTNLIRDAIAPHLPQDSVILIENPDHALVDELLTARGLVDLVIPRGSSRLINKVVADARVPVIETGAGICTAYVAESANLEQALAIVINGKTQRPSVCNALENLLVHEAVVDRFIPRLAEELASRHTELRGDERMIRLTGCPGAVPEDYDTEYLDYILSAKTVSSTEEAIAFINEHGTHHSDVILTEDYREARRFLEDVDSACVYVNASTRFSDGAEFGYGAEIGISTQKMHARGPFGLNELTTTKYLITGEGQVRE</sequence>
<evidence type="ECO:0000256" key="5">
    <source>
        <dbReference type="ARBA" id="ARBA00022857"/>
    </source>
</evidence>
<protein>
    <recommendedName>
        <fullName evidence="2">glutamate-5-semialdehyde dehydrogenase</fullName>
        <ecNumber evidence="2">1.2.1.41</ecNumber>
    </recommendedName>
</protein>
<comment type="pathway">
    <text evidence="1">Amino-acid biosynthesis; L-proline biosynthesis; L-glutamate 5-semialdehyde from L-glutamate: step 2/2.</text>
</comment>
<keyword evidence="3" id="KW-0028">Amino-acid biosynthesis</keyword>
<dbReference type="HAMAP" id="MF_00412">
    <property type="entry name" value="ProA"/>
    <property type="match status" value="1"/>
</dbReference>
<dbReference type="SUPFAM" id="SSF53720">
    <property type="entry name" value="ALDH-like"/>
    <property type="match status" value="1"/>
</dbReference>
<dbReference type="InterPro" id="IPR016162">
    <property type="entry name" value="Ald_DH_N"/>
</dbReference>
<evidence type="ECO:0000256" key="4">
    <source>
        <dbReference type="ARBA" id="ARBA00022650"/>
    </source>
</evidence>
<feature type="domain" description="Aldehyde dehydrogenase" evidence="8">
    <location>
        <begin position="6"/>
        <end position="176"/>
    </location>
</feature>
<gene>
    <name evidence="9" type="primary">proA_32</name>
    <name evidence="9" type="ORF">SDC9_143506</name>
</gene>
<dbReference type="PROSITE" id="PS01223">
    <property type="entry name" value="PROA"/>
    <property type="match status" value="1"/>
</dbReference>
<accession>A0A645E444</accession>
<dbReference type="InterPro" id="IPR020593">
    <property type="entry name" value="G-glutamylP_reductase_CS"/>
</dbReference>
<evidence type="ECO:0000256" key="3">
    <source>
        <dbReference type="ARBA" id="ARBA00022605"/>
    </source>
</evidence>
<dbReference type="InterPro" id="IPR000965">
    <property type="entry name" value="GPR_dom"/>
</dbReference>
<dbReference type="InterPro" id="IPR016163">
    <property type="entry name" value="Ald_DH_C"/>
</dbReference>
<dbReference type="Gene3D" id="3.40.309.10">
    <property type="entry name" value="Aldehyde Dehydrogenase, Chain A, domain 2"/>
    <property type="match status" value="1"/>
</dbReference>
<dbReference type="Gene3D" id="3.40.605.10">
    <property type="entry name" value="Aldehyde Dehydrogenase, Chain A, domain 1"/>
    <property type="match status" value="1"/>
</dbReference>
<keyword evidence="5" id="KW-0521">NADP</keyword>
<keyword evidence="4" id="KW-0641">Proline biosynthesis</keyword>
<dbReference type="GO" id="GO:0055129">
    <property type="term" value="P:L-proline biosynthetic process"/>
    <property type="evidence" value="ECO:0007669"/>
    <property type="project" value="UniProtKB-UniPathway"/>
</dbReference>
<comment type="caution">
    <text evidence="9">The sequence shown here is derived from an EMBL/GenBank/DDBJ whole genome shotgun (WGS) entry which is preliminary data.</text>
</comment>
<dbReference type="CDD" id="cd07079">
    <property type="entry name" value="ALDH_F18-19_ProA-GPR"/>
    <property type="match status" value="1"/>
</dbReference>
<dbReference type="NCBIfam" id="TIGR00407">
    <property type="entry name" value="proA"/>
    <property type="match status" value="1"/>
</dbReference>
<feature type="domain" description="Aldehyde dehydrogenase" evidence="8">
    <location>
        <begin position="209"/>
        <end position="271"/>
    </location>
</feature>
<evidence type="ECO:0000259" key="8">
    <source>
        <dbReference type="Pfam" id="PF00171"/>
    </source>
</evidence>
<evidence type="ECO:0000256" key="1">
    <source>
        <dbReference type="ARBA" id="ARBA00004985"/>
    </source>
</evidence>
<dbReference type="PANTHER" id="PTHR11063">
    <property type="entry name" value="GLUTAMATE SEMIALDEHYDE DEHYDROGENASE"/>
    <property type="match status" value="1"/>
</dbReference>
<evidence type="ECO:0000256" key="7">
    <source>
        <dbReference type="ARBA" id="ARBA00049024"/>
    </source>
</evidence>
<keyword evidence="6 9" id="KW-0560">Oxidoreductase</keyword>
<proteinExistence type="inferred from homology"/>
<organism evidence="9">
    <name type="scientific">bioreactor metagenome</name>
    <dbReference type="NCBI Taxonomy" id="1076179"/>
    <lineage>
        <taxon>unclassified sequences</taxon>
        <taxon>metagenomes</taxon>
        <taxon>ecological metagenomes</taxon>
    </lineage>
</organism>
<dbReference type="GO" id="GO:0004350">
    <property type="term" value="F:glutamate-5-semialdehyde dehydrogenase activity"/>
    <property type="evidence" value="ECO:0007669"/>
    <property type="project" value="UniProtKB-EC"/>
</dbReference>
<dbReference type="NCBIfam" id="NF001221">
    <property type="entry name" value="PRK00197.1"/>
    <property type="match status" value="1"/>
</dbReference>
<dbReference type="InterPro" id="IPR015590">
    <property type="entry name" value="Aldehyde_DH_dom"/>
</dbReference>
<reference evidence="9" key="1">
    <citation type="submission" date="2019-08" db="EMBL/GenBank/DDBJ databases">
        <authorList>
            <person name="Kucharzyk K."/>
            <person name="Murdoch R.W."/>
            <person name="Higgins S."/>
            <person name="Loffler F."/>
        </authorList>
    </citation>
    <scope>NUCLEOTIDE SEQUENCE</scope>
</reference>
<dbReference type="InterPro" id="IPR016161">
    <property type="entry name" value="Ald_DH/histidinol_DH"/>
</dbReference>
<dbReference type="EMBL" id="VSSQ01042733">
    <property type="protein sequence ID" value="MPM96346.1"/>
    <property type="molecule type" value="Genomic_DNA"/>
</dbReference>
<dbReference type="AlphaFoldDB" id="A0A645E444"/>
<dbReference type="EC" id="1.2.1.41" evidence="2"/>
<dbReference type="FunFam" id="3.40.309.10:FF:000006">
    <property type="entry name" value="Gamma-glutamyl phosphate reductase"/>
    <property type="match status" value="1"/>
</dbReference>
<evidence type="ECO:0000313" key="9">
    <source>
        <dbReference type="EMBL" id="MPM96346.1"/>
    </source>
</evidence>
<dbReference type="Pfam" id="PF00171">
    <property type="entry name" value="Aldedh"/>
    <property type="match status" value="2"/>
</dbReference>
<name>A0A645E444_9ZZZZ</name>
<evidence type="ECO:0000256" key="2">
    <source>
        <dbReference type="ARBA" id="ARBA00013002"/>
    </source>
</evidence>